<accession>W0AJG6</accession>
<dbReference type="SUPFAM" id="SSF56322">
    <property type="entry name" value="ADC synthase"/>
    <property type="match status" value="1"/>
</dbReference>
<dbReference type="PANTHER" id="PTHR11236:SF50">
    <property type="entry name" value="AMINODEOXYCHORISMATE SYNTHASE COMPONENT 1"/>
    <property type="match status" value="1"/>
</dbReference>
<dbReference type="InterPro" id="IPR001544">
    <property type="entry name" value="Aminotrans_IV"/>
</dbReference>
<dbReference type="KEGG" id="ssan:NX02_28500"/>
<dbReference type="PATRIC" id="fig|1123269.5.peg.5599"/>
<dbReference type="STRING" id="1123269.NX02_28500"/>
<sequence length="602" mass="63276">MGVRLDIAGTRCQSRPMLLPPPPTPFVLLDDARLAGAADARLYAAPERIVVAHHRDEMRPALAALRGAIADGLDVAGFLAYEAGHALEPRLGGLRAQPEGPLLWFGLFRGWRSIPAAEVPALLPDPAGGHVAPARPLISRAAYGAAFAEVQRLIAAGDIYQANLTFQARMATAGHPLALYAGLRRRARAGHGGIVFTGERWLLSLSPELFFTLEDGRLTARPMKGTAERGVDPAADAALAADLGTDPKQRAENLMIVDLLRNDLTRVAAPGSVSVPRLFEVETYPTVHQLTSTVTARLAEGRSAVDVVEAIFPCGSITGAPKIRAMEVIDAVEAAPRGAYTGAIGRIDAAGDASFNVAIRTLCLADGCATLGLGSGIVADSDVHLEWREALAKGAFAASAERFDLIETMAFDPVGGIALLDLHLARLTASAAALAFACDAAAVRAAILRACDGLDAPATVRLKLSRSGALAVERRPMPPPPAGPVPVKLVPLPVDPADFRLRHKTSARGFYDGARVAAGAFETLFVDPQGFLTEGSFTSLFVERDGRLLTPPLARGLLPGVLRASLIAAGRAVEQDLRPDDLQDGLLVGNARRGLIRATLAV</sequence>
<dbReference type="NCBIfam" id="TIGR00553">
    <property type="entry name" value="pabB"/>
    <property type="match status" value="1"/>
</dbReference>
<dbReference type="InterPro" id="IPR036038">
    <property type="entry name" value="Aminotransferase-like"/>
</dbReference>
<dbReference type="InterPro" id="IPR005801">
    <property type="entry name" value="ADC_synthase"/>
</dbReference>
<dbReference type="PANTHER" id="PTHR11236">
    <property type="entry name" value="AMINOBENZOATE/ANTHRANILATE SYNTHASE"/>
    <property type="match status" value="1"/>
</dbReference>
<name>W0AJG6_9SPHN</name>
<proteinExistence type="predicted"/>
<dbReference type="GO" id="GO:0046820">
    <property type="term" value="F:4-amino-4-deoxychorismate synthase activity"/>
    <property type="evidence" value="ECO:0007669"/>
    <property type="project" value="TreeGrafter"/>
</dbReference>
<dbReference type="SUPFAM" id="SSF56752">
    <property type="entry name" value="D-aminoacid aminotransferase-like PLP-dependent enzymes"/>
    <property type="match status" value="1"/>
</dbReference>
<dbReference type="Proteomes" id="UP000018851">
    <property type="component" value="Chromosome"/>
</dbReference>
<dbReference type="Gene3D" id="3.20.10.10">
    <property type="entry name" value="D-amino Acid Aminotransferase, subunit A, domain 2"/>
    <property type="match status" value="1"/>
</dbReference>
<dbReference type="InterPro" id="IPR043132">
    <property type="entry name" value="BCAT-like_C"/>
</dbReference>
<dbReference type="Pfam" id="PF01063">
    <property type="entry name" value="Aminotran_4"/>
    <property type="match status" value="1"/>
</dbReference>
<gene>
    <name evidence="3" type="ORF">NX02_28500</name>
</gene>
<evidence type="ECO:0000256" key="1">
    <source>
        <dbReference type="ARBA" id="ARBA00014472"/>
    </source>
</evidence>
<organism evidence="3 4">
    <name type="scientific">Sphingomonas sanxanigenens DSM 19645 = NX02</name>
    <dbReference type="NCBI Taxonomy" id="1123269"/>
    <lineage>
        <taxon>Bacteria</taxon>
        <taxon>Pseudomonadati</taxon>
        <taxon>Pseudomonadota</taxon>
        <taxon>Alphaproteobacteria</taxon>
        <taxon>Sphingomonadales</taxon>
        <taxon>Sphingomonadaceae</taxon>
        <taxon>Sphingomonas</taxon>
    </lineage>
</organism>
<evidence type="ECO:0000313" key="4">
    <source>
        <dbReference type="Proteomes" id="UP000018851"/>
    </source>
</evidence>
<dbReference type="Pfam" id="PF00425">
    <property type="entry name" value="Chorismate_bind"/>
    <property type="match status" value="1"/>
</dbReference>
<dbReference type="GO" id="GO:0000162">
    <property type="term" value="P:L-tryptophan biosynthetic process"/>
    <property type="evidence" value="ECO:0007669"/>
    <property type="project" value="TreeGrafter"/>
</dbReference>
<dbReference type="HOGENOM" id="CLU_006493_6_2_5"/>
<dbReference type="PRINTS" id="PR00095">
    <property type="entry name" value="ANTSNTHASEI"/>
</dbReference>
<dbReference type="EMBL" id="CP006644">
    <property type="protein sequence ID" value="AHE57281.1"/>
    <property type="molecule type" value="Genomic_DNA"/>
</dbReference>
<dbReference type="Gene3D" id="3.30.470.10">
    <property type="match status" value="1"/>
</dbReference>
<dbReference type="InterPro" id="IPR043131">
    <property type="entry name" value="BCAT-like_N"/>
</dbReference>
<dbReference type="Gene3D" id="3.60.120.10">
    <property type="entry name" value="Anthranilate synthase"/>
    <property type="match status" value="1"/>
</dbReference>
<dbReference type="AlphaFoldDB" id="W0AJG6"/>
<protein>
    <recommendedName>
        <fullName evidence="1">Probable branched-chain-amino-acid aminotransferase</fullName>
    </recommendedName>
</protein>
<feature type="domain" description="Chorismate-utilising enzyme C-terminal" evidence="2">
    <location>
        <begin position="140"/>
        <end position="393"/>
    </location>
</feature>
<evidence type="ECO:0000313" key="3">
    <source>
        <dbReference type="EMBL" id="AHE57281.1"/>
    </source>
</evidence>
<keyword evidence="4" id="KW-1185">Reference proteome</keyword>
<dbReference type="InterPro" id="IPR005802">
    <property type="entry name" value="ADC_synth_comp_1"/>
</dbReference>
<dbReference type="InterPro" id="IPR015890">
    <property type="entry name" value="Chorismate_C"/>
</dbReference>
<evidence type="ECO:0000259" key="2">
    <source>
        <dbReference type="Pfam" id="PF00425"/>
    </source>
</evidence>
<dbReference type="eggNOG" id="COG0115">
    <property type="taxonomic scope" value="Bacteria"/>
</dbReference>
<dbReference type="eggNOG" id="COG0147">
    <property type="taxonomic scope" value="Bacteria"/>
</dbReference>
<dbReference type="GO" id="GO:0009396">
    <property type="term" value="P:folic acid-containing compound biosynthetic process"/>
    <property type="evidence" value="ECO:0007669"/>
    <property type="project" value="InterPro"/>
</dbReference>
<dbReference type="InterPro" id="IPR019999">
    <property type="entry name" value="Anth_synth_I-like"/>
</dbReference>
<reference evidence="3 4" key="1">
    <citation type="submission" date="2013-07" db="EMBL/GenBank/DDBJ databases">
        <title>Completed genome of Sphingomonas sanxanigenens NX02.</title>
        <authorList>
            <person name="Ma T."/>
            <person name="Huang H."/>
            <person name="Wu M."/>
            <person name="Li X."/>
            <person name="Li G."/>
        </authorList>
    </citation>
    <scope>NUCLEOTIDE SEQUENCE [LARGE SCALE GENOMIC DNA]</scope>
    <source>
        <strain evidence="3 4">NX02</strain>
    </source>
</reference>